<dbReference type="PANTHER" id="PTHR15048">
    <property type="entry name" value="STARCH-BINDING DOMAIN-CONTAINING PROTEIN 1"/>
    <property type="match status" value="1"/>
</dbReference>
<keyword evidence="4" id="KW-0624">Polysaccharide degradation</keyword>
<evidence type="ECO:0000259" key="5">
    <source>
        <dbReference type="PROSITE" id="PS51166"/>
    </source>
</evidence>
<dbReference type="InterPro" id="IPR013784">
    <property type="entry name" value="Carb-bd-like_fold"/>
</dbReference>
<keyword evidence="3" id="KW-0119">Carbohydrate metabolism</keyword>
<dbReference type="InterPro" id="IPR013783">
    <property type="entry name" value="Ig-like_fold"/>
</dbReference>
<evidence type="ECO:0000313" key="7">
    <source>
        <dbReference type="Proteomes" id="UP000054771"/>
    </source>
</evidence>
<protein>
    <recommendedName>
        <fullName evidence="5">CBM20 domain-containing protein</fullName>
    </recommendedName>
</protein>
<name>A0A0U5G2L5_ASPCI</name>
<dbReference type="PANTHER" id="PTHR15048:SF0">
    <property type="entry name" value="STARCH-BINDING DOMAIN-CONTAINING PROTEIN 1"/>
    <property type="match status" value="1"/>
</dbReference>
<dbReference type="GO" id="GO:2001070">
    <property type="term" value="F:starch binding"/>
    <property type="evidence" value="ECO:0007669"/>
    <property type="project" value="InterPro"/>
</dbReference>
<dbReference type="EMBL" id="CDMC01000005">
    <property type="protein sequence ID" value="CEL05811.1"/>
    <property type="molecule type" value="Genomic_DNA"/>
</dbReference>
<dbReference type="CDD" id="cd05811">
    <property type="entry name" value="CBM20_glucoamylase"/>
    <property type="match status" value="1"/>
</dbReference>
<keyword evidence="1" id="KW-0732">Signal</keyword>
<evidence type="ECO:0000256" key="2">
    <source>
        <dbReference type="ARBA" id="ARBA00023180"/>
    </source>
</evidence>
<dbReference type="PROSITE" id="PS51166">
    <property type="entry name" value="CBM20"/>
    <property type="match status" value="1"/>
</dbReference>
<keyword evidence="7" id="KW-1185">Reference proteome</keyword>
<dbReference type="OrthoDB" id="550577at2759"/>
<accession>A0A0U5G2L5</accession>
<evidence type="ECO:0000256" key="1">
    <source>
        <dbReference type="ARBA" id="ARBA00022729"/>
    </source>
</evidence>
<dbReference type="Proteomes" id="UP000054771">
    <property type="component" value="Unassembled WGS sequence"/>
</dbReference>
<evidence type="ECO:0000256" key="4">
    <source>
        <dbReference type="ARBA" id="ARBA00023326"/>
    </source>
</evidence>
<dbReference type="Pfam" id="PF00686">
    <property type="entry name" value="CBM_20"/>
    <property type="match status" value="1"/>
</dbReference>
<sequence>MTSTSTSTTATTTTTTAACATPSTVKVTFNIIATTTQGQDIFLVGSIDQLGNWDTNRAVALNADQYTDNNNLWYISVDLLAGVNFEYKYIRKQNGGVTWAKDPNMRLTAPMGCHIRTVGTYDTWR</sequence>
<gene>
    <name evidence="6" type="ORF">ASPCAL06925</name>
</gene>
<dbReference type="AlphaFoldDB" id="A0A0U5G2L5"/>
<dbReference type="STRING" id="454130.A0A0U5G2L5"/>
<dbReference type="OMA" id="GCHIRTV"/>
<feature type="domain" description="CBM20" evidence="5">
    <location>
        <begin position="19"/>
        <end position="125"/>
    </location>
</feature>
<dbReference type="SMART" id="SM01065">
    <property type="entry name" value="CBM_2"/>
    <property type="match status" value="1"/>
</dbReference>
<dbReference type="InterPro" id="IPR002044">
    <property type="entry name" value="CBM20"/>
</dbReference>
<proteinExistence type="predicted"/>
<dbReference type="Gene3D" id="2.60.40.10">
    <property type="entry name" value="Immunoglobulins"/>
    <property type="match status" value="1"/>
</dbReference>
<evidence type="ECO:0000256" key="3">
    <source>
        <dbReference type="ARBA" id="ARBA00023277"/>
    </source>
</evidence>
<dbReference type="InterPro" id="IPR034836">
    <property type="entry name" value="CBM20_glucoamylase"/>
</dbReference>
<dbReference type="GO" id="GO:0000272">
    <property type="term" value="P:polysaccharide catabolic process"/>
    <property type="evidence" value="ECO:0007669"/>
    <property type="project" value="UniProtKB-KW"/>
</dbReference>
<organism evidence="6 7">
    <name type="scientific">Aspergillus calidoustus</name>
    <dbReference type="NCBI Taxonomy" id="454130"/>
    <lineage>
        <taxon>Eukaryota</taxon>
        <taxon>Fungi</taxon>
        <taxon>Dikarya</taxon>
        <taxon>Ascomycota</taxon>
        <taxon>Pezizomycotina</taxon>
        <taxon>Eurotiomycetes</taxon>
        <taxon>Eurotiomycetidae</taxon>
        <taxon>Eurotiales</taxon>
        <taxon>Aspergillaceae</taxon>
        <taxon>Aspergillus</taxon>
        <taxon>Aspergillus subgen. Nidulantes</taxon>
    </lineage>
</organism>
<reference evidence="7" key="1">
    <citation type="journal article" date="2016" name="Genome Announc.">
        <title>Draft genome sequences of fungus Aspergillus calidoustus.</title>
        <authorList>
            <person name="Horn F."/>
            <person name="Linde J."/>
            <person name="Mattern D.J."/>
            <person name="Walther G."/>
            <person name="Guthke R."/>
            <person name="Scherlach K."/>
            <person name="Martin K."/>
            <person name="Brakhage A.A."/>
            <person name="Petzke L."/>
            <person name="Valiante V."/>
        </authorList>
    </citation>
    <scope>NUCLEOTIDE SEQUENCE [LARGE SCALE GENOMIC DNA]</scope>
    <source>
        <strain evidence="7">SF006504</strain>
    </source>
</reference>
<dbReference type="GO" id="GO:0016020">
    <property type="term" value="C:membrane"/>
    <property type="evidence" value="ECO:0007669"/>
    <property type="project" value="TreeGrafter"/>
</dbReference>
<dbReference type="FunFam" id="2.60.40.10:FF:000552">
    <property type="entry name" value="Related to glucoamylase"/>
    <property type="match status" value="1"/>
</dbReference>
<evidence type="ECO:0000313" key="6">
    <source>
        <dbReference type="EMBL" id="CEL05811.1"/>
    </source>
</evidence>
<dbReference type="SUPFAM" id="SSF49452">
    <property type="entry name" value="Starch-binding domain-like"/>
    <property type="match status" value="1"/>
</dbReference>
<keyword evidence="2" id="KW-0325">Glycoprotein</keyword>